<dbReference type="Pfam" id="PF13193">
    <property type="entry name" value="AMP-binding_C"/>
    <property type="match status" value="1"/>
</dbReference>
<evidence type="ECO:0000313" key="3">
    <source>
        <dbReference type="EMBL" id="MFC3713849.1"/>
    </source>
</evidence>
<sequence length="499" mass="52451">MKRLDELLTRGAPDAVGLVQGDRQLSYAELDVQVSAVAAAYAACGVEAGDRVAVYSGKTIEAVAAMFAVARAGAVLVPINPVLKAAQVAHILADSGAKLLVTQRARADQLIAAEALGETALLVIENDWPTDTGHPPLTPAGPDDLAAILYTSGSTGRPKGVMLSHRNLLVGAESVASYIGNRADDRILSVLPLSFDAGFSQLTTGFHAGARVVLLDYLLPRDVMKAVARHGITGLTGVPPLWIQLAEIEWPEGAGSTLRYLANTGGRMPVPVTRRLRALFPDAKLFLMYGLTEAFRSTYLDPALADAHPESIGGAIPNAEVMVVAPDGGEAAPDQPGELVHAGPLVAQGYWRDLARTAERFRPAPAFSKLGGTAAWSGDTVRRDAAGLLYFVGRDDEMIKSSGNRVSPTEIEEAAYATGAVAEAVALGVADERLGQVVLLIASPAGGRSSEEAEATLRGAMAAAVPGYMLPKRIVWLTNLPRNANGKLDRVMLRREHGG</sequence>
<gene>
    <name evidence="3" type="ORF">ACFOMD_14830</name>
</gene>
<feature type="domain" description="AMP-binding enzyme C-terminal" evidence="2">
    <location>
        <begin position="410"/>
        <end position="487"/>
    </location>
</feature>
<dbReference type="PROSITE" id="PS00455">
    <property type="entry name" value="AMP_BINDING"/>
    <property type="match status" value="1"/>
</dbReference>
<protein>
    <submittedName>
        <fullName evidence="3">Acyl-CoA ligase (AMP-forming), exosortase A system-associated</fullName>
    </submittedName>
</protein>
<dbReference type="RefSeq" id="WP_380862740.1">
    <property type="nucleotide sequence ID" value="NZ_JBHRXV010000011.1"/>
</dbReference>
<comment type="caution">
    <text evidence="3">The sequence shown here is derived from an EMBL/GenBank/DDBJ whole genome shotgun (WGS) entry which is preliminary data.</text>
</comment>
<dbReference type="InterPro" id="IPR025110">
    <property type="entry name" value="AMP-bd_C"/>
</dbReference>
<dbReference type="InterPro" id="IPR020845">
    <property type="entry name" value="AMP-binding_CS"/>
</dbReference>
<dbReference type="Gene3D" id="3.30.300.30">
    <property type="match status" value="1"/>
</dbReference>
<dbReference type="PANTHER" id="PTHR43767">
    <property type="entry name" value="LONG-CHAIN-FATTY-ACID--COA LIGASE"/>
    <property type="match status" value="1"/>
</dbReference>
<dbReference type="PRINTS" id="PR00154">
    <property type="entry name" value="AMPBINDING"/>
</dbReference>
<dbReference type="InterPro" id="IPR042099">
    <property type="entry name" value="ANL_N_sf"/>
</dbReference>
<proteinExistence type="predicted"/>
<keyword evidence="3" id="KW-0436">Ligase</keyword>
<dbReference type="Gene3D" id="3.40.50.12780">
    <property type="entry name" value="N-terminal domain of ligase-like"/>
    <property type="match status" value="1"/>
</dbReference>
<evidence type="ECO:0000259" key="1">
    <source>
        <dbReference type="Pfam" id="PF00501"/>
    </source>
</evidence>
<accession>A0ABV7XGK4</accession>
<evidence type="ECO:0000259" key="2">
    <source>
        <dbReference type="Pfam" id="PF13193"/>
    </source>
</evidence>
<evidence type="ECO:0000313" key="4">
    <source>
        <dbReference type="Proteomes" id="UP001595615"/>
    </source>
</evidence>
<reference evidence="4" key="1">
    <citation type="journal article" date="2019" name="Int. J. Syst. Evol. Microbiol.">
        <title>The Global Catalogue of Microorganisms (GCM) 10K type strain sequencing project: providing services to taxonomists for standard genome sequencing and annotation.</title>
        <authorList>
            <consortium name="The Broad Institute Genomics Platform"/>
            <consortium name="The Broad Institute Genome Sequencing Center for Infectious Disease"/>
            <person name="Wu L."/>
            <person name="Ma J."/>
        </authorList>
    </citation>
    <scope>NUCLEOTIDE SEQUENCE [LARGE SCALE GENOMIC DNA]</scope>
    <source>
        <strain evidence="4">KCTC 42644</strain>
    </source>
</reference>
<dbReference type="PANTHER" id="PTHR43767:SF1">
    <property type="entry name" value="NONRIBOSOMAL PEPTIDE SYNTHASE PES1 (EUROFUNG)-RELATED"/>
    <property type="match status" value="1"/>
</dbReference>
<name>A0ABV7XGK4_9SPHN</name>
<feature type="domain" description="AMP-dependent synthetase/ligase" evidence="1">
    <location>
        <begin position="11"/>
        <end position="351"/>
    </location>
</feature>
<dbReference type="InterPro" id="IPR000873">
    <property type="entry name" value="AMP-dep_synth/lig_dom"/>
</dbReference>
<dbReference type="NCBIfam" id="TIGR03098">
    <property type="entry name" value="ligase_PEP_1"/>
    <property type="match status" value="1"/>
</dbReference>
<dbReference type="Pfam" id="PF00501">
    <property type="entry name" value="AMP-binding"/>
    <property type="match status" value="1"/>
</dbReference>
<dbReference type="EMBL" id="JBHRXV010000011">
    <property type="protein sequence ID" value="MFC3713849.1"/>
    <property type="molecule type" value="Genomic_DNA"/>
</dbReference>
<dbReference type="InterPro" id="IPR050237">
    <property type="entry name" value="ATP-dep_AMP-bd_enzyme"/>
</dbReference>
<dbReference type="InterPro" id="IPR020459">
    <property type="entry name" value="AMP-binding"/>
</dbReference>
<dbReference type="InterPro" id="IPR045851">
    <property type="entry name" value="AMP-bd_C_sf"/>
</dbReference>
<keyword evidence="4" id="KW-1185">Reference proteome</keyword>
<dbReference type="SUPFAM" id="SSF56801">
    <property type="entry name" value="Acetyl-CoA synthetase-like"/>
    <property type="match status" value="1"/>
</dbReference>
<dbReference type="Proteomes" id="UP001595615">
    <property type="component" value="Unassembled WGS sequence"/>
</dbReference>
<dbReference type="GO" id="GO:0016874">
    <property type="term" value="F:ligase activity"/>
    <property type="evidence" value="ECO:0007669"/>
    <property type="project" value="UniProtKB-KW"/>
</dbReference>
<organism evidence="3 4">
    <name type="scientific">Sphingoaurantiacus capsulatus</name>
    <dbReference type="NCBI Taxonomy" id="1771310"/>
    <lineage>
        <taxon>Bacteria</taxon>
        <taxon>Pseudomonadati</taxon>
        <taxon>Pseudomonadota</taxon>
        <taxon>Alphaproteobacteria</taxon>
        <taxon>Sphingomonadales</taxon>
        <taxon>Sphingosinicellaceae</taxon>
        <taxon>Sphingoaurantiacus</taxon>
    </lineage>
</organism>
<dbReference type="InterPro" id="IPR017529">
    <property type="entry name" value="AcylCoA_ligase_PEP_1"/>
</dbReference>